<proteinExistence type="predicted"/>
<reference evidence="1" key="1">
    <citation type="submission" date="2021-05" db="EMBL/GenBank/DDBJ databases">
        <authorList>
            <person name="Alioto T."/>
            <person name="Alioto T."/>
            <person name="Gomez Garrido J."/>
        </authorList>
    </citation>
    <scope>NUCLEOTIDE SEQUENCE</scope>
</reference>
<protein>
    <submittedName>
        <fullName evidence="1">Uncharacterized protein</fullName>
    </submittedName>
</protein>
<sequence length="143" mass="16966">MNLLQNKQYFTDRQFRLSYNFLPFLGVLQSRDELTYLIGRHRQLFIGFYNLVNHEFKAICYFKVFRGSNILFLDLISAIRSRRGGVSDTLSTILGREQGKLFFLNNRIVWICLISIIRDRGKRRGPGDRVFGVEIIFRDHWRG</sequence>
<dbReference type="EMBL" id="HBUF01106059">
    <property type="protein sequence ID" value="CAG6639232.1"/>
    <property type="molecule type" value="Transcribed_RNA"/>
</dbReference>
<dbReference type="EMBL" id="HBUF01106058">
    <property type="protein sequence ID" value="CAG6639231.1"/>
    <property type="molecule type" value="Transcribed_RNA"/>
</dbReference>
<evidence type="ECO:0000313" key="1">
    <source>
        <dbReference type="EMBL" id="CAG6639231.1"/>
    </source>
</evidence>
<organism evidence="1">
    <name type="scientific">Cacopsylla melanoneura</name>
    <dbReference type="NCBI Taxonomy" id="428564"/>
    <lineage>
        <taxon>Eukaryota</taxon>
        <taxon>Metazoa</taxon>
        <taxon>Ecdysozoa</taxon>
        <taxon>Arthropoda</taxon>
        <taxon>Hexapoda</taxon>
        <taxon>Insecta</taxon>
        <taxon>Pterygota</taxon>
        <taxon>Neoptera</taxon>
        <taxon>Paraneoptera</taxon>
        <taxon>Hemiptera</taxon>
        <taxon>Sternorrhyncha</taxon>
        <taxon>Psylloidea</taxon>
        <taxon>Psyllidae</taxon>
        <taxon>Psyllinae</taxon>
        <taxon>Cacopsylla</taxon>
    </lineage>
</organism>
<accession>A0A8D8QVU5</accession>
<dbReference type="AlphaFoldDB" id="A0A8D8QVU5"/>
<name>A0A8D8QVU5_9HEMI</name>